<evidence type="ECO:0000313" key="4">
    <source>
        <dbReference type="Proteomes" id="UP000596742"/>
    </source>
</evidence>
<dbReference type="EMBL" id="UYJE01009313">
    <property type="protein sequence ID" value="VDI72270.1"/>
    <property type="molecule type" value="Genomic_DNA"/>
</dbReference>
<name>A0A8B6H177_MYTGA</name>
<dbReference type="Proteomes" id="UP000596742">
    <property type="component" value="Unassembled WGS sequence"/>
</dbReference>
<protein>
    <recommendedName>
        <fullName evidence="5">Cysteine and tyrosine-rich protein 1</fullName>
    </recommendedName>
</protein>
<feature type="signal peptide" evidence="2">
    <location>
        <begin position="1"/>
        <end position="17"/>
    </location>
</feature>
<feature type="chain" id="PRO_5033031075" description="Cysteine and tyrosine-rich protein 1" evidence="2">
    <location>
        <begin position="18"/>
        <end position="160"/>
    </location>
</feature>
<keyword evidence="1" id="KW-0812">Transmembrane</keyword>
<dbReference type="Pfam" id="PF10873">
    <property type="entry name" value="CYYR1"/>
    <property type="match status" value="1"/>
</dbReference>
<keyword evidence="2" id="KW-0732">Signal</keyword>
<dbReference type="InterPro" id="IPR022640">
    <property type="entry name" value="CYYR1"/>
</dbReference>
<evidence type="ECO:0000313" key="3">
    <source>
        <dbReference type="EMBL" id="VDI72270.1"/>
    </source>
</evidence>
<organism evidence="3 4">
    <name type="scientific">Mytilus galloprovincialis</name>
    <name type="common">Mediterranean mussel</name>
    <dbReference type="NCBI Taxonomy" id="29158"/>
    <lineage>
        <taxon>Eukaryota</taxon>
        <taxon>Metazoa</taxon>
        <taxon>Spiralia</taxon>
        <taxon>Lophotrochozoa</taxon>
        <taxon>Mollusca</taxon>
        <taxon>Bivalvia</taxon>
        <taxon>Autobranchia</taxon>
        <taxon>Pteriomorphia</taxon>
        <taxon>Mytilida</taxon>
        <taxon>Mytiloidea</taxon>
        <taxon>Mytilidae</taxon>
        <taxon>Mytilinae</taxon>
        <taxon>Mytilus</taxon>
    </lineage>
</organism>
<proteinExistence type="predicted"/>
<sequence length="160" mass="17008">MIGYVLMFNVLLGVASASRCYYYLSGYGYSRDTYCYNGCCNSNTYNPCCSYSSSDSYYSSIYSHFSLSVGAIIGIVIGVIVAIGTIVTIAVCLCCACARSTPSTRGHVITSAQPTVSYVATSNQTGMQGYSQPYGVHDNSGFVQPPAYNHTAMPAGHPPS</sequence>
<keyword evidence="1" id="KW-1133">Transmembrane helix</keyword>
<accession>A0A8B6H177</accession>
<dbReference type="AlphaFoldDB" id="A0A8B6H177"/>
<comment type="caution">
    <text evidence="3">The sequence shown here is derived from an EMBL/GenBank/DDBJ whole genome shotgun (WGS) entry which is preliminary data.</text>
</comment>
<evidence type="ECO:0008006" key="5">
    <source>
        <dbReference type="Google" id="ProtNLM"/>
    </source>
</evidence>
<gene>
    <name evidence="3" type="ORF">MGAL_10B080472</name>
</gene>
<evidence type="ECO:0000256" key="1">
    <source>
        <dbReference type="SAM" id="Phobius"/>
    </source>
</evidence>
<keyword evidence="1" id="KW-0472">Membrane</keyword>
<keyword evidence="4" id="KW-1185">Reference proteome</keyword>
<evidence type="ECO:0000256" key="2">
    <source>
        <dbReference type="SAM" id="SignalP"/>
    </source>
</evidence>
<feature type="transmembrane region" description="Helical" evidence="1">
    <location>
        <begin position="65"/>
        <end position="98"/>
    </location>
</feature>
<reference evidence="3" key="1">
    <citation type="submission" date="2018-11" db="EMBL/GenBank/DDBJ databases">
        <authorList>
            <person name="Alioto T."/>
            <person name="Alioto T."/>
        </authorList>
    </citation>
    <scope>NUCLEOTIDE SEQUENCE</scope>
</reference>
<dbReference type="OrthoDB" id="10361964at2759"/>